<evidence type="ECO:0000313" key="1">
    <source>
        <dbReference type="EMBL" id="CAG8508487.1"/>
    </source>
</evidence>
<keyword evidence="2" id="KW-1185">Reference proteome</keyword>
<name>A0ACA9L5H7_9GLOM</name>
<organism evidence="1 2">
    <name type="scientific">Cetraspora pellucida</name>
    <dbReference type="NCBI Taxonomy" id="1433469"/>
    <lineage>
        <taxon>Eukaryota</taxon>
        <taxon>Fungi</taxon>
        <taxon>Fungi incertae sedis</taxon>
        <taxon>Mucoromycota</taxon>
        <taxon>Glomeromycotina</taxon>
        <taxon>Glomeromycetes</taxon>
        <taxon>Diversisporales</taxon>
        <taxon>Gigasporaceae</taxon>
        <taxon>Cetraspora</taxon>
    </lineage>
</organism>
<dbReference type="EMBL" id="CAJVPW010002538">
    <property type="protein sequence ID" value="CAG8508487.1"/>
    <property type="molecule type" value="Genomic_DNA"/>
</dbReference>
<protein>
    <submittedName>
        <fullName evidence="1">14691_t:CDS:1</fullName>
    </submittedName>
</protein>
<accession>A0ACA9L5H7</accession>
<proteinExistence type="predicted"/>
<evidence type="ECO:0000313" key="2">
    <source>
        <dbReference type="Proteomes" id="UP000789366"/>
    </source>
</evidence>
<sequence length="229" mass="26605">MSDIDINIQDIDGDVQNIDEDIQNIDINVQDIFNGLVRSSSTYTESNLDTLSTCSLQVDSSGLIRHAKRKRKSQMDKFFNRSKISQDCKYCTIKYAPSTSTGTLKEHIKKNHSDIYNQNAKTELVPYNREEQLEHNKYLITWIITSLQPFSVTEEKSFVEMLNKFNSRYKVPTRYYISLCIMRTFQNQQKHLSEDLQNISGMIALTTDMWTSGNNYSFLGVTIHWIDNN</sequence>
<reference evidence="1" key="1">
    <citation type="submission" date="2021-06" db="EMBL/GenBank/DDBJ databases">
        <authorList>
            <person name="Kallberg Y."/>
            <person name="Tangrot J."/>
            <person name="Rosling A."/>
        </authorList>
    </citation>
    <scope>NUCLEOTIDE SEQUENCE</scope>
    <source>
        <strain evidence="1">28 12/20/2015</strain>
    </source>
</reference>
<dbReference type="Proteomes" id="UP000789366">
    <property type="component" value="Unassembled WGS sequence"/>
</dbReference>
<gene>
    <name evidence="1" type="ORF">SPELUC_LOCUS3361</name>
</gene>
<comment type="caution">
    <text evidence="1">The sequence shown here is derived from an EMBL/GenBank/DDBJ whole genome shotgun (WGS) entry which is preliminary data.</text>
</comment>